<dbReference type="GO" id="GO:0005391">
    <property type="term" value="F:P-type sodium:potassium-exchanging transporter activity"/>
    <property type="evidence" value="ECO:0007669"/>
    <property type="project" value="TreeGrafter"/>
</dbReference>
<dbReference type="SUPFAM" id="SSF81660">
    <property type="entry name" value="Metal cation-transporting ATPase, ATP-binding domain N"/>
    <property type="match status" value="1"/>
</dbReference>
<dbReference type="InterPro" id="IPR008250">
    <property type="entry name" value="ATPase_P-typ_transduc_dom_A_sf"/>
</dbReference>
<evidence type="ECO:0000313" key="13">
    <source>
        <dbReference type="Proteomes" id="UP000070700"/>
    </source>
</evidence>
<dbReference type="SUPFAM" id="SSF81665">
    <property type="entry name" value="Calcium ATPase, transmembrane domain M"/>
    <property type="match status" value="1"/>
</dbReference>
<dbReference type="AlphaFoldDB" id="A0A194XIR3"/>
<keyword evidence="8 10" id="KW-0472">Membrane</keyword>
<reference evidence="12 13" key="1">
    <citation type="submission" date="2015-10" db="EMBL/GenBank/DDBJ databases">
        <title>Full genome of DAOMC 229536 Phialocephala scopiformis, a fungal endophyte of spruce producing the potent anti-insectan compound rugulosin.</title>
        <authorList>
            <consortium name="DOE Joint Genome Institute"/>
            <person name="Walker A.K."/>
            <person name="Frasz S.L."/>
            <person name="Seifert K.A."/>
            <person name="Miller J.D."/>
            <person name="Mondo S.J."/>
            <person name="Labutti K."/>
            <person name="Lipzen A."/>
            <person name="Dockter R."/>
            <person name="Kennedy M."/>
            <person name="Grigoriev I.V."/>
            <person name="Spatafora J.W."/>
        </authorList>
    </citation>
    <scope>NUCLEOTIDE SEQUENCE [LARGE SCALE GENOMIC DNA]</scope>
    <source>
        <strain evidence="12 13">CBS 120377</strain>
    </source>
</reference>
<feature type="domain" description="Cation-transporting P-type ATPase N-terminal" evidence="11">
    <location>
        <begin position="113"/>
        <end position="186"/>
    </location>
</feature>
<dbReference type="SUPFAM" id="SSF56784">
    <property type="entry name" value="HAD-like"/>
    <property type="match status" value="1"/>
</dbReference>
<keyword evidence="4" id="KW-0547">Nucleotide-binding</keyword>
<evidence type="ECO:0000256" key="5">
    <source>
        <dbReference type="ARBA" id="ARBA00022840"/>
    </source>
</evidence>
<dbReference type="Gene3D" id="3.40.1110.10">
    <property type="entry name" value="Calcium-transporting ATPase, cytoplasmic domain N"/>
    <property type="match status" value="1"/>
</dbReference>
<feature type="compositionally biased region" description="Basic and acidic residues" evidence="9">
    <location>
        <begin position="31"/>
        <end position="47"/>
    </location>
</feature>
<evidence type="ECO:0000256" key="7">
    <source>
        <dbReference type="ARBA" id="ARBA00022989"/>
    </source>
</evidence>
<dbReference type="KEGG" id="psco:LY89DRAFT_695593"/>
<dbReference type="GO" id="GO:1990573">
    <property type="term" value="P:potassium ion import across plasma membrane"/>
    <property type="evidence" value="ECO:0007669"/>
    <property type="project" value="TreeGrafter"/>
</dbReference>
<dbReference type="GO" id="GO:0005886">
    <property type="term" value="C:plasma membrane"/>
    <property type="evidence" value="ECO:0007669"/>
    <property type="project" value="UniProtKB-SubCell"/>
</dbReference>
<dbReference type="InterPro" id="IPR004014">
    <property type="entry name" value="ATPase_P-typ_cation-transptr_N"/>
</dbReference>
<dbReference type="EMBL" id="KQ947410">
    <property type="protein sequence ID" value="KUJ20009.1"/>
    <property type="molecule type" value="Genomic_DNA"/>
</dbReference>
<dbReference type="Proteomes" id="UP000070700">
    <property type="component" value="Unassembled WGS sequence"/>
</dbReference>
<dbReference type="PRINTS" id="PR00119">
    <property type="entry name" value="CATATPASE"/>
</dbReference>
<keyword evidence="2" id="KW-1003">Cell membrane</keyword>
<dbReference type="Pfam" id="PF00689">
    <property type="entry name" value="Cation_ATPase_C"/>
    <property type="match status" value="1"/>
</dbReference>
<feature type="compositionally biased region" description="Polar residues" evidence="9">
    <location>
        <begin position="48"/>
        <end position="63"/>
    </location>
</feature>
<dbReference type="PANTHER" id="PTHR43294:SF21">
    <property type="entry name" value="CATION TRANSPORTING ATPASE"/>
    <property type="match status" value="1"/>
</dbReference>
<dbReference type="FunFam" id="3.40.1110.10:FF:000114">
    <property type="entry name" value="H /K ATPase alpha subunit, putative"/>
    <property type="match status" value="1"/>
</dbReference>
<dbReference type="Gene3D" id="3.40.50.1000">
    <property type="entry name" value="HAD superfamily/HAD-like"/>
    <property type="match status" value="1"/>
</dbReference>
<dbReference type="InterPro" id="IPR050510">
    <property type="entry name" value="Cation_transp_ATPase_P-type"/>
</dbReference>
<dbReference type="InterPro" id="IPR023299">
    <property type="entry name" value="ATPase_P-typ_cyto_dom_N"/>
</dbReference>
<dbReference type="InterPro" id="IPR023214">
    <property type="entry name" value="HAD_sf"/>
</dbReference>
<dbReference type="Pfam" id="PF00122">
    <property type="entry name" value="E1-E2_ATPase"/>
    <property type="match status" value="1"/>
</dbReference>
<dbReference type="SUPFAM" id="SSF81653">
    <property type="entry name" value="Calcium ATPase, transduction domain A"/>
    <property type="match status" value="1"/>
</dbReference>
<dbReference type="InterPro" id="IPR001757">
    <property type="entry name" value="P_typ_ATPase"/>
</dbReference>
<dbReference type="GO" id="GO:0006883">
    <property type="term" value="P:intracellular sodium ion homeostasis"/>
    <property type="evidence" value="ECO:0007669"/>
    <property type="project" value="TreeGrafter"/>
</dbReference>
<feature type="transmembrane region" description="Helical" evidence="10">
    <location>
        <begin position="344"/>
        <end position="369"/>
    </location>
</feature>
<feature type="transmembrane region" description="Helical" evidence="10">
    <location>
        <begin position="162"/>
        <end position="185"/>
    </location>
</feature>
<dbReference type="SFLD" id="SFLDS00003">
    <property type="entry name" value="Haloacid_Dehalogenase"/>
    <property type="match status" value="1"/>
</dbReference>
<sequence>MAEKVEFESADLRDEEVFHPEPRPGARIRFGSRDEESGRNRSRDRNGLTRTTTNASIQSTASSRQRRYSVDPSTALPITFRTVSYAIEETKEKQRVEAVKVKKDAATEFGDLEWHTWSIKEVENCLETSINQGLSSEQVVRKQKEFGKNAPSKPPSDLFSRLIGYMFGGFGSVLLIGGILVTITYKPLGEPAPALALAIVLYAVFVIQTLFNGWQDWSSSRTMASISGMLPDNCFTAANLVPGDILYIKSGNKLPADVRFVEVSSDAKFDRSILTGESQPVAGSVDYTDKNYLETQNIGMQGTHCISGSAIGITVNTGDKTVFGKIAKLTNTPKTSMTTLQKEILRFIIIICSLMLFFNIVVIICWSAWLRHDHPNWISAAGLIVDIVTVAVAFIPEGLPIALTASLTITANIMKSNEVLCKSLKTVETLGAVSVICSDKTGTLTKNQMFATECSIADKKMTPEEARDRMIRSEKEASNNAISQLRSCAGLCNAGEFDAATNHLPLPLRKIAGDATDQAVLRLSESFGPVHELQVLWKKTFELAFNSKNKFMIRTLALADPAGLDVALAPSEANAWTDNHLLLMIKGAPDIIVERCTTYVGEDGEVHPLDNTMKTVIEDIKNQWSSQGKRIILLARKILPSHQSIHNPEHNTFEAEVTQQASSDLTLIGLVGIVDPPRDEIPEVVRILRRAGIRIFMVTGDFKLTAQAIAIECGIISNPPAMVHDISMLSRNAVDQPAISRDVDDSDIEKFGGASTSITLSGPELITLNDNQWDQLCGYDEIVFARTTPEQKLRIVKEFQKRENIVGMTGDGVNDAPSLKAADIGIALGSESDIAIEAADMVLLNSFGAIVEAVKYGRVVFDNLKKTIIYLLPAGTFSDFWPIFTNVIFGLPQILSSFLMIMICCLTDCAAATVLAYEKPEADKLLFHAYFFLGIQESLCSFAMAYWYAQRKGVHFSALWLGYGVYPPSYDPGHVAKVLSEASSIYFVNLVIMQWFNLLATRTRRLSIFQQPPAFNKATQNLWIFPAILFALVVIFIFLYIPGLNTAINSSPIPVEYFFFPIAFGLWLLLADETRKWWIRKYPKGLLAKIAW</sequence>
<dbReference type="GO" id="GO:1902600">
    <property type="term" value="P:proton transmembrane transport"/>
    <property type="evidence" value="ECO:0007669"/>
    <property type="project" value="TreeGrafter"/>
</dbReference>
<feature type="transmembrane region" description="Helical" evidence="10">
    <location>
        <begin position="375"/>
        <end position="395"/>
    </location>
</feature>
<feature type="region of interest" description="Disordered" evidence="9">
    <location>
        <begin position="1"/>
        <end position="69"/>
    </location>
</feature>
<dbReference type="GeneID" id="28826498"/>
<organism evidence="12 13">
    <name type="scientific">Mollisia scopiformis</name>
    <name type="common">Conifer needle endophyte fungus</name>
    <name type="synonym">Phialocephala scopiformis</name>
    <dbReference type="NCBI Taxonomy" id="149040"/>
    <lineage>
        <taxon>Eukaryota</taxon>
        <taxon>Fungi</taxon>
        <taxon>Dikarya</taxon>
        <taxon>Ascomycota</taxon>
        <taxon>Pezizomycotina</taxon>
        <taxon>Leotiomycetes</taxon>
        <taxon>Helotiales</taxon>
        <taxon>Mollisiaceae</taxon>
        <taxon>Mollisia</taxon>
    </lineage>
</organism>
<dbReference type="GO" id="GO:0030007">
    <property type="term" value="P:intracellular potassium ion homeostasis"/>
    <property type="evidence" value="ECO:0007669"/>
    <property type="project" value="TreeGrafter"/>
</dbReference>
<dbReference type="InParanoid" id="A0A194XIR3"/>
<feature type="transmembrane region" description="Helical" evidence="10">
    <location>
        <begin position="1053"/>
        <end position="1071"/>
    </location>
</feature>
<evidence type="ECO:0000313" key="12">
    <source>
        <dbReference type="EMBL" id="KUJ20009.1"/>
    </source>
</evidence>
<dbReference type="SMART" id="SM00831">
    <property type="entry name" value="Cation_ATPase_N"/>
    <property type="match status" value="1"/>
</dbReference>
<evidence type="ECO:0000256" key="2">
    <source>
        <dbReference type="ARBA" id="ARBA00022475"/>
    </source>
</evidence>
<evidence type="ECO:0000256" key="9">
    <source>
        <dbReference type="SAM" id="MobiDB-lite"/>
    </source>
</evidence>
<dbReference type="PRINTS" id="PR00121">
    <property type="entry name" value="NAKATPASE"/>
</dbReference>
<keyword evidence="5" id="KW-0067">ATP-binding</keyword>
<dbReference type="GO" id="GO:0036376">
    <property type="term" value="P:sodium ion export across plasma membrane"/>
    <property type="evidence" value="ECO:0007669"/>
    <property type="project" value="TreeGrafter"/>
</dbReference>
<evidence type="ECO:0000256" key="6">
    <source>
        <dbReference type="ARBA" id="ARBA00022967"/>
    </source>
</evidence>
<keyword evidence="7 10" id="KW-1133">Transmembrane helix</keyword>
<dbReference type="InterPro" id="IPR036412">
    <property type="entry name" value="HAD-like_sf"/>
</dbReference>
<feature type="transmembrane region" description="Helical" evidence="10">
    <location>
        <begin position="929"/>
        <end position="949"/>
    </location>
</feature>
<dbReference type="Pfam" id="PF00690">
    <property type="entry name" value="Cation_ATPase_N"/>
    <property type="match status" value="1"/>
</dbReference>
<dbReference type="PANTHER" id="PTHR43294">
    <property type="entry name" value="SODIUM/POTASSIUM-TRANSPORTING ATPASE SUBUNIT ALPHA"/>
    <property type="match status" value="1"/>
</dbReference>
<dbReference type="GO" id="GO:0016887">
    <property type="term" value="F:ATP hydrolysis activity"/>
    <property type="evidence" value="ECO:0007669"/>
    <property type="project" value="InterPro"/>
</dbReference>
<comment type="subcellular location">
    <subcellularLocation>
        <location evidence="1">Cell membrane</location>
        <topology evidence="1">Multi-pass membrane protein</topology>
    </subcellularLocation>
</comment>
<dbReference type="InterPro" id="IPR044492">
    <property type="entry name" value="P_typ_ATPase_HD_dom"/>
</dbReference>
<evidence type="ECO:0000259" key="11">
    <source>
        <dbReference type="SMART" id="SM00831"/>
    </source>
</evidence>
<dbReference type="NCBIfam" id="TIGR01494">
    <property type="entry name" value="ATPase_P-type"/>
    <property type="match status" value="2"/>
</dbReference>
<name>A0A194XIR3_MOLSC</name>
<feature type="transmembrane region" description="Helical" evidence="10">
    <location>
        <begin position="984"/>
        <end position="1001"/>
    </location>
</feature>
<dbReference type="InterPro" id="IPR023298">
    <property type="entry name" value="ATPase_P-typ_TM_dom_sf"/>
</dbReference>
<dbReference type="PROSITE" id="PS00154">
    <property type="entry name" value="ATPASE_E1_E2"/>
    <property type="match status" value="1"/>
</dbReference>
<feature type="transmembrane region" description="Helical" evidence="10">
    <location>
        <begin position="1022"/>
        <end position="1041"/>
    </location>
</feature>
<protein>
    <submittedName>
        <fullName evidence="12">P-type ATPase-like protein</fullName>
    </submittedName>
</protein>
<dbReference type="SFLD" id="SFLDG00002">
    <property type="entry name" value="C1.7:_P-type_atpase_like"/>
    <property type="match status" value="1"/>
</dbReference>
<evidence type="ECO:0000256" key="4">
    <source>
        <dbReference type="ARBA" id="ARBA00022741"/>
    </source>
</evidence>
<keyword evidence="6" id="KW-1278">Translocase</keyword>
<dbReference type="InterPro" id="IPR018303">
    <property type="entry name" value="ATPase_P-typ_P_site"/>
</dbReference>
<evidence type="ECO:0000256" key="10">
    <source>
        <dbReference type="SAM" id="Phobius"/>
    </source>
</evidence>
<dbReference type="SFLD" id="SFLDF00027">
    <property type="entry name" value="p-type_atpase"/>
    <property type="match status" value="1"/>
</dbReference>
<feature type="transmembrane region" description="Helical" evidence="10">
    <location>
        <begin position="868"/>
        <end position="889"/>
    </location>
</feature>
<keyword evidence="13" id="KW-1185">Reference proteome</keyword>
<evidence type="ECO:0000256" key="3">
    <source>
        <dbReference type="ARBA" id="ARBA00022692"/>
    </source>
</evidence>
<proteinExistence type="predicted"/>
<evidence type="ECO:0000256" key="1">
    <source>
        <dbReference type="ARBA" id="ARBA00004651"/>
    </source>
</evidence>
<dbReference type="RefSeq" id="XP_018074364.1">
    <property type="nucleotide sequence ID" value="XM_018216772.1"/>
</dbReference>
<feature type="transmembrane region" description="Helical" evidence="10">
    <location>
        <begin position="191"/>
        <end position="211"/>
    </location>
</feature>
<keyword evidence="3 10" id="KW-0812">Transmembrane</keyword>
<dbReference type="OrthoDB" id="158672at2759"/>
<dbReference type="GO" id="GO:0005524">
    <property type="term" value="F:ATP binding"/>
    <property type="evidence" value="ECO:0007669"/>
    <property type="project" value="UniProtKB-KW"/>
</dbReference>
<dbReference type="InterPro" id="IPR059000">
    <property type="entry name" value="ATPase_P-type_domA"/>
</dbReference>
<gene>
    <name evidence="12" type="ORF">LY89DRAFT_695593</name>
</gene>
<dbReference type="Gene3D" id="2.70.150.10">
    <property type="entry name" value="Calcium-transporting ATPase, cytoplasmic transduction domain A"/>
    <property type="match status" value="1"/>
</dbReference>
<evidence type="ECO:0000256" key="8">
    <source>
        <dbReference type="ARBA" id="ARBA00023136"/>
    </source>
</evidence>
<dbReference type="InterPro" id="IPR006068">
    <property type="entry name" value="ATPase_P-typ_cation-transptr_C"/>
</dbReference>
<feature type="transmembrane region" description="Helical" evidence="10">
    <location>
        <begin position="895"/>
        <end position="917"/>
    </location>
</feature>
<feature type="compositionally biased region" description="Basic and acidic residues" evidence="9">
    <location>
        <begin position="1"/>
        <end position="24"/>
    </location>
</feature>
<dbReference type="FunFam" id="3.40.50.1000:FF:000001">
    <property type="entry name" value="Phospholipid-transporting ATPase IC"/>
    <property type="match status" value="1"/>
</dbReference>
<dbReference type="Pfam" id="PF13246">
    <property type="entry name" value="Cation_ATPase"/>
    <property type="match status" value="1"/>
</dbReference>
<accession>A0A194XIR3</accession>
<dbReference type="Gene3D" id="1.20.1110.10">
    <property type="entry name" value="Calcium-transporting ATPase, transmembrane domain"/>
    <property type="match status" value="1"/>
</dbReference>